<dbReference type="Proteomes" id="UP000824533">
    <property type="component" value="Linkage Group LG27"/>
</dbReference>
<name>A0ACC1CFM7_9NEOP</name>
<sequence length="192" mass="22140">MAIVYVILIYTVLIIILVPDTYTNQNGAKLAENLRRQLMRDNYDYEPLSDSNLFMKYGDLDGQDQIKTFADELNMRAVDSKEAELNNDAGASHGIFKNDLLYYMDDDRLKTKMDLETTTAKYKVLKLKPAHPNRRSNSQRRLIQEESPDGITILTLDDDPLPPFQLPKTRRQYMQHHGAMDTEEELVPGVDE</sequence>
<dbReference type="EMBL" id="CM034413">
    <property type="protein sequence ID" value="KAJ0170405.1"/>
    <property type="molecule type" value="Genomic_DNA"/>
</dbReference>
<evidence type="ECO:0000313" key="2">
    <source>
        <dbReference type="Proteomes" id="UP000824533"/>
    </source>
</evidence>
<accession>A0ACC1CFM7</accession>
<proteinExistence type="predicted"/>
<keyword evidence="2" id="KW-1185">Reference proteome</keyword>
<reference evidence="1 2" key="1">
    <citation type="journal article" date="2021" name="Front. Genet.">
        <title>Chromosome-Level Genome Assembly Reveals Significant Gene Expansion in the Toll and IMD Signaling Pathways of Dendrolimus kikuchii.</title>
        <authorList>
            <person name="Zhou J."/>
            <person name="Wu P."/>
            <person name="Xiong Z."/>
            <person name="Liu N."/>
            <person name="Zhao N."/>
            <person name="Ji M."/>
            <person name="Qiu Y."/>
            <person name="Yang B."/>
        </authorList>
    </citation>
    <scope>NUCLEOTIDE SEQUENCE [LARGE SCALE GENOMIC DNA]</scope>
    <source>
        <strain evidence="1">Ann1</strain>
    </source>
</reference>
<protein>
    <submittedName>
        <fullName evidence="1">Uncharacterized protein</fullName>
    </submittedName>
</protein>
<organism evidence="1 2">
    <name type="scientific">Dendrolimus kikuchii</name>
    <dbReference type="NCBI Taxonomy" id="765133"/>
    <lineage>
        <taxon>Eukaryota</taxon>
        <taxon>Metazoa</taxon>
        <taxon>Ecdysozoa</taxon>
        <taxon>Arthropoda</taxon>
        <taxon>Hexapoda</taxon>
        <taxon>Insecta</taxon>
        <taxon>Pterygota</taxon>
        <taxon>Neoptera</taxon>
        <taxon>Endopterygota</taxon>
        <taxon>Lepidoptera</taxon>
        <taxon>Glossata</taxon>
        <taxon>Ditrysia</taxon>
        <taxon>Bombycoidea</taxon>
        <taxon>Lasiocampidae</taxon>
        <taxon>Dendrolimus</taxon>
    </lineage>
</organism>
<gene>
    <name evidence="1" type="ORF">K1T71_013776</name>
</gene>
<evidence type="ECO:0000313" key="1">
    <source>
        <dbReference type="EMBL" id="KAJ0170405.1"/>
    </source>
</evidence>
<comment type="caution">
    <text evidence="1">The sequence shown here is derived from an EMBL/GenBank/DDBJ whole genome shotgun (WGS) entry which is preliminary data.</text>
</comment>